<gene>
    <name evidence="12" type="ORF">CTheo_823</name>
</gene>
<dbReference type="SUPFAM" id="SSF49899">
    <property type="entry name" value="Concanavalin A-like lectins/glucanases"/>
    <property type="match status" value="1"/>
</dbReference>
<keyword evidence="5 10" id="KW-1133">Transmembrane helix</keyword>
<keyword evidence="3 10" id="KW-0812">Transmembrane</keyword>
<evidence type="ECO:0000256" key="5">
    <source>
        <dbReference type="ARBA" id="ARBA00022989"/>
    </source>
</evidence>
<dbReference type="Proteomes" id="UP000383932">
    <property type="component" value="Unassembled WGS sequence"/>
</dbReference>
<accession>A0A5N5QVN2</accession>
<evidence type="ECO:0000256" key="8">
    <source>
        <dbReference type="ARBA" id="ARBA00023316"/>
    </source>
</evidence>
<keyword evidence="4" id="KW-0735">Signal-anchor</keyword>
<dbReference type="EMBL" id="SSOP01000006">
    <property type="protein sequence ID" value="KAB5595810.1"/>
    <property type="molecule type" value="Genomic_DNA"/>
</dbReference>
<name>A0A5N5QVN2_9AGAM</name>
<dbReference type="InterPro" id="IPR000757">
    <property type="entry name" value="Beta-glucanase-like"/>
</dbReference>
<feature type="region of interest" description="Disordered" evidence="9">
    <location>
        <begin position="147"/>
        <end position="166"/>
    </location>
</feature>
<dbReference type="AlphaFoldDB" id="A0A5N5QVN2"/>
<sequence length="661" mass="72208">MASPSTSPESRGGQSAVYNAVPTSPSSPATPIDNARGRGSAYVARPSPLNPNNEVPRRSRPPSAGSSALQAELHDISRETSTDGTLAQLAVHRDTLYAPLRPPSIANNRFSTMSSTGSILSFASDSKYPAAYNNISADYPYHGESPDMWAPLDSGPEEDDALHEPDPKGYKERIGLSGRGLFNVGMIVLVIGALLALFISYPIVHYVTTASSGATNNYLVNGTGQVAVLPGMPNLVDKDTPESAKTRTGFDGQEYELVFSDEFNRNGRTFYPGDDPFWEAVDLNYWATRDLEWYDPGNAITKDGNLVITLEQVQNHDLQYRSAMLQSWNKFCFTNGYIEFNLSLPGQANVAGYWPGAWIMGNLGRPGYGGTTDGVWPYTYDSCDIGTFPNQTRKDGTPTTNANGGTSKYNYQLSVLSGQKLSACTCPDTPTTEHPGPTMATGRGAPEIDALEAQKNKQGDGGRVSQSAQFAPFSYNYTFDNSYVDVVDPSITFLNDYRGSGVQQAVSGLTTLPENIYQQSEGQFQTFGFEYYSNRNARDQGFITWLANGQKSFGMKAGAVGADAMAEISSRPIAEEPMSIVLNLAISESFQKVDVANMVFPSEFKIDYVRVYQRKGDKNLGCDPKDYPTTKYINDHLDVYTNPNITKWPFAFPKNSLYDGC</sequence>
<protein>
    <submittedName>
        <fullName evidence="12">Beta-glucan synthesis-associated protein C23H3,11c</fullName>
    </submittedName>
</protein>
<evidence type="ECO:0000313" key="13">
    <source>
        <dbReference type="Proteomes" id="UP000383932"/>
    </source>
</evidence>
<reference evidence="12 13" key="1">
    <citation type="journal article" date="2019" name="Fungal Biol. Biotechnol.">
        <title>Draft genome sequence of fastidious pathogen Ceratobasidium theobromae, which causes vascular-streak dieback in Theobroma cacao.</title>
        <authorList>
            <person name="Ali S.S."/>
            <person name="Asman A."/>
            <person name="Shao J."/>
            <person name="Firmansyah A.P."/>
            <person name="Susilo A.W."/>
            <person name="Rosmana A."/>
            <person name="McMahon P."/>
            <person name="Junaid M."/>
            <person name="Guest D."/>
            <person name="Kheng T.Y."/>
            <person name="Meinhardt L.W."/>
            <person name="Bailey B.A."/>
        </authorList>
    </citation>
    <scope>NUCLEOTIDE SEQUENCE [LARGE SCALE GENOMIC DNA]</scope>
    <source>
        <strain evidence="12 13">CT2</strain>
    </source>
</reference>
<dbReference type="Gene3D" id="2.60.120.200">
    <property type="match status" value="2"/>
</dbReference>
<dbReference type="FunFam" id="2.60.120.200:FF:000135">
    <property type="entry name" value="Related to KRE6-glucan synthase subunit"/>
    <property type="match status" value="1"/>
</dbReference>
<evidence type="ECO:0000256" key="4">
    <source>
        <dbReference type="ARBA" id="ARBA00022968"/>
    </source>
</evidence>
<dbReference type="GO" id="GO:0015926">
    <property type="term" value="F:glucosidase activity"/>
    <property type="evidence" value="ECO:0007669"/>
    <property type="project" value="TreeGrafter"/>
</dbReference>
<evidence type="ECO:0000256" key="3">
    <source>
        <dbReference type="ARBA" id="ARBA00022692"/>
    </source>
</evidence>
<evidence type="ECO:0000256" key="2">
    <source>
        <dbReference type="ARBA" id="ARBA00010962"/>
    </source>
</evidence>
<proteinExistence type="inferred from homology"/>
<comment type="caution">
    <text evidence="12">The sequence shown here is derived from an EMBL/GenBank/DDBJ whole genome shotgun (WGS) entry which is preliminary data.</text>
</comment>
<evidence type="ECO:0000313" key="12">
    <source>
        <dbReference type="EMBL" id="KAB5595810.1"/>
    </source>
</evidence>
<dbReference type="PANTHER" id="PTHR31361">
    <property type="entry name" value="BETA-GLUCAN SYNTHESIS-ASSOCIATED PROTEIN KRE6-RELATED"/>
    <property type="match status" value="1"/>
</dbReference>
<keyword evidence="13" id="KW-1185">Reference proteome</keyword>
<dbReference type="GO" id="GO:0005789">
    <property type="term" value="C:endoplasmic reticulum membrane"/>
    <property type="evidence" value="ECO:0007669"/>
    <property type="project" value="TreeGrafter"/>
</dbReference>
<evidence type="ECO:0000259" key="11">
    <source>
        <dbReference type="PROSITE" id="PS51762"/>
    </source>
</evidence>
<dbReference type="InterPro" id="IPR013320">
    <property type="entry name" value="ConA-like_dom_sf"/>
</dbReference>
<dbReference type="OrthoDB" id="412647at2759"/>
<dbReference type="GO" id="GO:0005886">
    <property type="term" value="C:plasma membrane"/>
    <property type="evidence" value="ECO:0007669"/>
    <property type="project" value="TreeGrafter"/>
</dbReference>
<dbReference type="PROSITE" id="PS51762">
    <property type="entry name" value="GH16_2"/>
    <property type="match status" value="1"/>
</dbReference>
<dbReference type="InterPro" id="IPR005629">
    <property type="entry name" value="Skn1/Kre6/Sbg1"/>
</dbReference>
<dbReference type="Pfam" id="PF03935">
    <property type="entry name" value="SKN1_KRE6_Sbg1"/>
    <property type="match status" value="1"/>
</dbReference>
<evidence type="ECO:0000256" key="9">
    <source>
        <dbReference type="SAM" id="MobiDB-lite"/>
    </source>
</evidence>
<feature type="domain" description="GH16" evidence="11">
    <location>
        <begin position="248"/>
        <end position="617"/>
    </location>
</feature>
<dbReference type="GO" id="GO:0031505">
    <property type="term" value="P:fungal-type cell wall organization"/>
    <property type="evidence" value="ECO:0007669"/>
    <property type="project" value="TreeGrafter"/>
</dbReference>
<feature type="compositionally biased region" description="Low complexity" evidence="9">
    <location>
        <begin position="22"/>
        <end position="31"/>
    </location>
</feature>
<keyword evidence="6 10" id="KW-0472">Membrane</keyword>
<evidence type="ECO:0000256" key="6">
    <source>
        <dbReference type="ARBA" id="ARBA00023136"/>
    </source>
</evidence>
<evidence type="ECO:0000256" key="10">
    <source>
        <dbReference type="SAM" id="Phobius"/>
    </source>
</evidence>
<evidence type="ECO:0000256" key="7">
    <source>
        <dbReference type="ARBA" id="ARBA00023180"/>
    </source>
</evidence>
<organism evidence="12 13">
    <name type="scientific">Ceratobasidium theobromae</name>
    <dbReference type="NCBI Taxonomy" id="1582974"/>
    <lineage>
        <taxon>Eukaryota</taxon>
        <taxon>Fungi</taxon>
        <taxon>Dikarya</taxon>
        <taxon>Basidiomycota</taxon>
        <taxon>Agaricomycotina</taxon>
        <taxon>Agaricomycetes</taxon>
        <taxon>Cantharellales</taxon>
        <taxon>Ceratobasidiaceae</taxon>
        <taxon>Ceratobasidium</taxon>
    </lineage>
</organism>
<feature type="compositionally biased region" description="Polar residues" evidence="9">
    <location>
        <begin position="1"/>
        <end position="17"/>
    </location>
</feature>
<keyword evidence="7" id="KW-0325">Glycoprotein</keyword>
<feature type="region of interest" description="Disordered" evidence="9">
    <location>
        <begin position="1"/>
        <end position="71"/>
    </location>
</feature>
<comment type="similarity">
    <text evidence="2">Belongs to the SKN1/KRE6 family.</text>
</comment>
<evidence type="ECO:0000256" key="1">
    <source>
        <dbReference type="ARBA" id="ARBA00004606"/>
    </source>
</evidence>
<dbReference type="PANTHER" id="PTHR31361:SF1">
    <property type="entry name" value="BETA-GLUCAN SYNTHESIS-ASSOCIATED PROTEIN KRE6-RELATED"/>
    <property type="match status" value="1"/>
</dbReference>
<dbReference type="GO" id="GO:0006078">
    <property type="term" value="P:(1-&gt;6)-beta-D-glucan biosynthetic process"/>
    <property type="evidence" value="ECO:0007669"/>
    <property type="project" value="TreeGrafter"/>
</dbReference>
<feature type="transmembrane region" description="Helical" evidence="10">
    <location>
        <begin position="181"/>
        <end position="204"/>
    </location>
</feature>
<comment type="subcellular location">
    <subcellularLocation>
        <location evidence="1">Membrane</location>
        <topology evidence="1">Single-pass type II membrane protein</topology>
    </subcellularLocation>
</comment>
<keyword evidence="8" id="KW-0961">Cell wall biogenesis/degradation</keyword>